<protein>
    <submittedName>
        <fullName evidence="1">16336_t:CDS:1</fullName>
    </submittedName>
</protein>
<keyword evidence="2" id="KW-1185">Reference proteome</keyword>
<comment type="caution">
    <text evidence="1">The sequence shown here is derived from an EMBL/GenBank/DDBJ whole genome shotgun (WGS) entry which is preliminary data.</text>
</comment>
<reference evidence="1" key="1">
    <citation type="submission" date="2021-06" db="EMBL/GenBank/DDBJ databases">
        <authorList>
            <person name="Kallberg Y."/>
            <person name="Tangrot J."/>
            <person name="Rosling A."/>
        </authorList>
    </citation>
    <scope>NUCLEOTIDE SEQUENCE</scope>
    <source>
        <strain evidence="1">UK204</strain>
    </source>
</reference>
<proteinExistence type="predicted"/>
<accession>A0A9N9ED81</accession>
<dbReference type="EMBL" id="CAJVPQ010005380">
    <property type="protein sequence ID" value="CAG8669171.1"/>
    <property type="molecule type" value="Genomic_DNA"/>
</dbReference>
<dbReference type="AlphaFoldDB" id="A0A9N9ED81"/>
<sequence>SNTGRIRVSSRISAIKQPPVLVKIFQQFNYHNHPFLNKNASNLLLQQTVSHKNSFDSSLQPSVSHKNSSDSSLQLPVSYKILQQLYHCSYQQLKICLRTDSLRNYEKRNMEIISYSNLNVYQYEQNCDYNINIEDNNDKYSLNLYVQLQSRNENNDFDSSKNKIEYNKQQYILQDHLVSNTKTLRKCN</sequence>
<evidence type="ECO:0000313" key="2">
    <source>
        <dbReference type="Proteomes" id="UP000789570"/>
    </source>
</evidence>
<feature type="non-terminal residue" evidence="1">
    <location>
        <position position="188"/>
    </location>
</feature>
<dbReference type="Proteomes" id="UP000789570">
    <property type="component" value="Unassembled WGS sequence"/>
</dbReference>
<organism evidence="1 2">
    <name type="scientific">Funneliformis caledonium</name>
    <dbReference type="NCBI Taxonomy" id="1117310"/>
    <lineage>
        <taxon>Eukaryota</taxon>
        <taxon>Fungi</taxon>
        <taxon>Fungi incertae sedis</taxon>
        <taxon>Mucoromycota</taxon>
        <taxon>Glomeromycotina</taxon>
        <taxon>Glomeromycetes</taxon>
        <taxon>Glomerales</taxon>
        <taxon>Glomeraceae</taxon>
        <taxon>Funneliformis</taxon>
    </lineage>
</organism>
<gene>
    <name evidence="1" type="ORF">FCALED_LOCUS11934</name>
</gene>
<evidence type="ECO:0000313" key="1">
    <source>
        <dbReference type="EMBL" id="CAG8669171.1"/>
    </source>
</evidence>
<name>A0A9N9ED81_9GLOM</name>